<reference evidence="2" key="1">
    <citation type="journal article" date="2019" name="Int. J. Syst. Evol. Microbiol.">
        <title>The Global Catalogue of Microorganisms (GCM) 10K type strain sequencing project: providing services to taxonomists for standard genome sequencing and annotation.</title>
        <authorList>
            <consortium name="The Broad Institute Genomics Platform"/>
            <consortium name="The Broad Institute Genome Sequencing Center for Infectious Disease"/>
            <person name="Wu L."/>
            <person name="Ma J."/>
        </authorList>
    </citation>
    <scope>NUCLEOTIDE SEQUENCE [LARGE SCALE GENOMIC DNA]</scope>
    <source>
        <strain evidence="2">JCM 17201</strain>
    </source>
</reference>
<dbReference type="EMBL" id="BAABDG010000002">
    <property type="protein sequence ID" value="GAA3880028.1"/>
    <property type="molecule type" value="Genomic_DNA"/>
</dbReference>
<evidence type="ECO:0008006" key="3">
    <source>
        <dbReference type="Google" id="ProtNLM"/>
    </source>
</evidence>
<gene>
    <name evidence="1" type="ORF">GCM10022405_01900</name>
</gene>
<name>A0ABP7KKD2_9GAMM</name>
<dbReference type="RefSeq" id="WP_346078652.1">
    <property type="nucleotide sequence ID" value="NZ_BAABDG010000002.1"/>
</dbReference>
<evidence type="ECO:0000313" key="1">
    <source>
        <dbReference type="EMBL" id="GAA3880028.1"/>
    </source>
</evidence>
<proteinExistence type="predicted"/>
<comment type="caution">
    <text evidence="1">The sequence shown here is derived from an EMBL/GenBank/DDBJ whole genome shotgun (WGS) entry which is preliminary data.</text>
</comment>
<sequence>MSEYFPLVLKYKAASLGMWFFHIKDISEVIEVQAVSLCSKTYVPGDNGFYLGIKMNNTSYNLTLLLTATLLCACTTQTSSPERHAKHAIYQINSDHFDPNSRTLITDTIRMSVPFFDQFYQEGKKDRANGLTPQQAKAKENYFRSPEFAKMWERKQRFINTEYSSSDSQKQKNVLMNEAIAAYYDGYEGRS</sequence>
<keyword evidence="2" id="KW-1185">Reference proteome</keyword>
<dbReference type="NCBIfam" id="NF033828">
    <property type="entry name" value="entry_exc2_fam"/>
    <property type="match status" value="1"/>
</dbReference>
<organism evidence="1 2">
    <name type="scientific">Gibbsiella dentisursi</name>
    <dbReference type="NCBI Taxonomy" id="796890"/>
    <lineage>
        <taxon>Bacteria</taxon>
        <taxon>Pseudomonadati</taxon>
        <taxon>Pseudomonadota</taxon>
        <taxon>Gammaproteobacteria</taxon>
        <taxon>Enterobacterales</taxon>
        <taxon>Yersiniaceae</taxon>
        <taxon>Gibbsiella</taxon>
    </lineage>
</organism>
<evidence type="ECO:0000313" key="2">
    <source>
        <dbReference type="Proteomes" id="UP001499994"/>
    </source>
</evidence>
<accession>A0ABP7KKD2</accession>
<protein>
    <recommendedName>
        <fullName evidence="3">Entry exclusion protein 2</fullName>
    </recommendedName>
</protein>
<dbReference type="Proteomes" id="UP001499994">
    <property type="component" value="Unassembled WGS sequence"/>
</dbReference>